<keyword evidence="3" id="KW-1185">Reference proteome</keyword>
<evidence type="ECO:0000256" key="1">
    <source>
        <dbReference type="SAM" id="Phobius"/>
    </source>
</evidence>
<dbReference type="EMBL" id="JAQQWL010000008">
    <property type="protein sequence ID" value="KAK8062044.1"/>
    <property type="molecule type" value="Genomic_DNA"/>
</dbReference>
<keyword evidence="1" id="KW-0472">Membrane</keyword>
<reference evidence="2 3" key="1">
    <citation type="submission" date="2023-01" db="EMBL/GenBank/DDBJ databases">
        <title>Analysis of 21 Apiospora genomes using comparative genomics revels a genus with tremendous synthesis potential of carbohydrate active enzymes and secondary metabolites.</title>
        <authorList>
            <person name="Sorensen T."/>
        </authorList>
    </citation>
    <scope>NUCLEOTIDE SEQUENCE [LARGE SCALE GENOMIC DNA]</scope>
    <source>
        <strain evidence="2 3">CBS 135458</strain>
    </source>
</reference>
<sequence>MDVGKRIILLLGTGDKILKIILPPAGSNGVELRLLLLAIRRAPELPLQVLDVPLEHLDLERLVVPQLLDGPRPQRRVELGAATRLLAAVELVPEERMRVVALALERCEPPAVLLGRALGLEPRLGELLLQRGDDAALLDELDVPELRQCLRLLRQPLLVLLEQGRLRLQQVVVVLELSLLLRDPGLARRQLGAAVMQRRHGLDHLLGRLEDLRRLLRLPALRLLQLARAPLELGIQPMHHLPVVDSLQQTLLVRHGELRLKALLPGLDGLDVLVGNVELGRDVLEAPVRRRERGLEALPLLLGGLGGLAVHVLQEGPVLRRGQVGLLQHLRVRSLSAAPPLLLVGALAVGVVAERGERGVLLAKVVDGLLEAALERGPVVLRLDEVLVHREDVVVLLLEAALVLAQLPEVLHERVLLVAHLGVQALPVGELVGEGRVLELQGLDALLVAGQAQLEDGLVFEVADILVVDLVFIFVFITVLILILVLGIFIVLVLVTLTVFAILILIIAVIVVILILIVSIKLRPRKVDLAPLLHHDSLLGASLPERVVLLPAPLGRRIADEPHDAVLVRHPLDLDPWLEQGPRADVDVVLGQVQEQVADDAVLVGVLALGECELALGISELALGLRELLVGFVQLLLGGAHQLGVFGSSSGGSGRVLGFATGLAQEPPQS</sequence>
<gene>
    <name evidence="2" type="ORF">PG994_008410</name>
</gene>
<proteinExistence type="predicted"/>
<keyword evidence="1" id="KW-1133">Transmembrane helix</keyword>
<dbReference type="GeneID" id="92092882"/>
<evidence type="ECO:0000313" key="3">
    <source>
        <dbReference type="Proteomes" id="UP001480595"/>
    </source>
</evidence>
<dbReference type="Proteomes" id="UP001480595">
    <property type="component" value="Unassembled WGS sequence"/>
</dbReference>
<comment type="caution">
    <text evidence="2">The sequence shown here is derived from an EMBL/GenBank/DDBJ whole genome shotgun (WGS) entry which is preliminary data.</text>
</comment>
<protein>
    <submittedName>
        <fullName evidence="2">Uncharacterized protein</fullName>
    </submittedName>
</protein>
<evidence type="ECO:0000313" key="2">
    <source>
        <dbReference type="EMBL" id="KAK8062044.1"/>
    </source>
</evidence>
<accession>A0ABR1UW29</accession>
<keyword evidence="1" id="KW-0812">Transmembrane</keyword>
<feature type="transmembrane region" description="Helical" evidence="1">
    <location>
        <begin position="500"/>
        <end position="520"/>
    </location>
</feature>
<name>A0ABR1UW29_9PEZI</name>
<dbReference type="RefSeq" id="XP_066715306.1">
    <property type="nucleotide sequence ID" value="XM_066859819.1"/>
</dbReference>
<organism evidence="2 3">
    <name type="scientific">Apiospora phragmitis</name>
    <dbReference type="NCBI Taxonomy" id="2905665"/>
    <lineage>
        <taxon>Eukaryota</taxon>
        <taxon>Fungi</taxon>
        <taxon>Dikarya</taxon>
        <taxon>Ascomycota</taxon>
        <taxon>Pezizomycotina</taxon>
        <taxon>Sordariomycetes</taxon>
        <taxon>Xylariomycetidae</taxon>
        <taxon>Amphisphaeriales</taxon>
        <taxon>Apiosporaceae</taxon>
        <taxon>Apiospora</taxon>
    </lineage>
</organism>
<feature type="transmembrane region" description="Helical" evidence="1">
    <location>
        <begin position="470"/>
        <end position="494"/>
    </location>
</feature>